<dbReference type="PANTHER" id="PTHR45982">
    <property type="entry name" value="REGULATOR OF CHROMOSOME CONDENSATION"/>
    <property type="match status" value="1"/>
</dbReference>
<evidence type="ECO:0000313" key="4">
    <source>
        <dbReference type="Proteomes" id="UP000186817"/>
    </source>
</evidence>
<keyword evidence="1" id="KW-0175">Coiled coil</keyword>
<dbReference type="Gene3D" id="2.130.10.30">
    <property type="entry name" value="Regulator of chromosome condensation 1/beta-lactamase-inhibitor protein II"/>
    <property type="match status" value="2"/>
</dbReference>
<sequence>MSITVDVGLLSGKTATVKAGLDEEVGALKRRAQIALGVGRGRLVDSSGSVLDACAPIKCTRLQNGDLLTLHINRVQVQAARNSFAAILGDGSVVTWGSADNGGDSGAVQDQLKNVQQIKASTFAFAAILGDGSVVTWDDAATGGDSSAVQDQLKSVQQIQASATAFAAIVADGSVVTWGSVVDGGDSSAVLDQLKSVQQIQASRFAFAALLADGSVVTWGDATAGGDSSAVQDQLKDVQQIQASALAFAAILGDGSVVTWGDAGGGGESSALQDQLKNVQQIQASGYAFAAVLADASVVTWGHAEYGGDSSAVQDELKNVQQIQASGYAFAGVLADGSFVTWGSAADGGDSSTALKEIGGEEVLLHLIQLFVNIVLTPILITSIFTQPVWCVVFSVIPIFGSWGTRMSCLNFIGVELENPFGQDDNDLPLDHFQGEMNNCLLMLLHSSADLLPDVDITRCLTDVDEIRDVMSGMEVRKQASERPEMIHVPSCRGSLVDRAWSLDLIAPIEASTTIQSTIQVRAPSQDERPFEKIEEKPKGGEDKLKTEEQLQTEAMLRGMERMVANLQSIKSAVEEQANKASEALA</sequence>
<proteinExistence type="predicted"/>
<reference evidence="3 4" key="1">
    <citation type="submission" date="2016-02" db="EMBL/GenBank/DDBJ databases">
        <title>Genome analysis of coral dinoflagellate symbionts highlights evolutionary adaptations to a symbiotic lifestyle.</title>
        <authorList>
            <person name="Aranda M."/>
            <person name="Li Y."/>
            <person name="Liew Y.J."/>
            <person name="Baumgarten S."/>
            <person name="Simakov O."/>
            <person name="Wilson M."/>
            <person name="Piel J."/>
            <person name="Ashoor H."/>
            <person name="Bougouffa S."/>
            <person name="Bajic V.B."/>
            <person name="Ryu T."/>
            <person name="Ravasi T."/>
            <person name="Bayer T."/>
            <person name="Micklem G."/>
            <person name="Kim H."/>
            <person name="Bhak J."/>
            <person name="Lajeunesse T.C."/>
            <person name="Voolstra C.R."/>
        </authorList>
    </citation>
    <scope>NUCLEOTIDE SEQUENCE [LARGE SCALE GENOMIC DNA]</scope>
    <source>
        <strain evidence="3 4">CCMP2467</strain>
    </source>
</reference>
<dbReference type="OrthoDB" id="444504at2759"/>
<gene>
    <name evidence="3" type="ORF">AK812_SmicGene38329</name>
</gene>
<comment type="caution">
    <text evidence="3">The sequence shown here is derived from an EMBL/GenBank/DDBJ whole genome shotgun (WGS) entry which is preliminary data.</text>
</comment>
<dbReference type="SUPFAM" id="SSF50985">
    <property type="entry name" value="RCC1/BLIP-II"/>
    <property type="match status" value="1"/>
</dbReference>
<protein>
    <recommendedName>
        <fullName evidence="5">E3 ubiquitin-protein ligase HERC2</fullName>
    </recommendedName>
</protein>
<organism evidence="3 4">
    <name type="scientific">Symbiodinium microadriaticum</name>
    <name type="common">Dinoflagellate</name>
    <name type="synonym">Zooxanthella microadriatica</name>
    <dbReference type="NCBI Taxonomy" id="2951"/>
    <lineage>
        <taxon>Eukaryota</taxon>
        <taxon>Sar</taxon>
        <taxon>Alveolata</taxon>
        <taxon>Dinophyceae</taxon>
        <taxon>Suessiales</taxon>
        <taxon>Symbiodiniaceae</taxon>
        <taxon>Symbiodinium</taxon>
    </lineage>
</organism>
<dbReference type="Proteomes" id="UP000186817">
    <property type="component" value="Unassembled WGS sequence"/>
</dbReference>
<feature type="coiled-coil region" evidence="1">
    <location>
        <begin position="557"/>
        <end position="584"/>
    </location>
</feature>
<dbReference type="InterPro" id="IPR051553">
    <property type="entry name" value="Ran_GTPase-activating"/>
</dbReference>
<dbReference type="InterPro" id="IPR009091">
    <property type="entry name" value="RCC1/BLIP-II"/>
</dbReference>
<feature type="region of interest" description="Disordered" evidence="2">
    <location>
        <begin position="519"/>
        <end position="547"/>
    </location>
</feature>
<keyword evidence="4" id="KW-1185">Reference proteome</keyword>
<dbReference type="GO" id="GO:0005254">
    <property type="term" value="F:chloride channel activity"/>
    <property type="evidence" value="ECO:0007669"/>
    <property type="project" value="InterPro"/>
</dbReference>
<evidence type="ECO:0000256" key="1">
    <source>
        <dbReference type="SAM" id="Coils"/>
    </source>
</evidence>
<dbReference type="EMBL" id="LSRX01001307">
    <property type="protein sequence ID" value="OLP81162.1"/>
    <property type="molecule type" value="Genomic_DNA"/>
</dbReference>
<feature type="compositionally biased region" description="Basic and acidic residues" evidence="2">
    <location>
        <begin position="525"/>
        <end position="547"/>
    </location>
</feature>
<evidence type="ECO:0000256" key="2">
    <source>
        <dbReference type="SAM" id="MobiDB-lite"/>
    </source>
</evidence>
<dbReference type="PANTHER" id="PTHR45982:SF1">
    <property type="entry name" value="REGULATOR OF CHROMOSOME CONDENSATION"/>
    <property type="match status" value="1"/>
</dbReference>
<name>A0A1Q9CE22_SYMMI</name>
<evidence type="ECO:0000313" key="3">
    <source>
        <dbReference type="EMBL" id="OLP81162.1"/>
    </source>
</evidence>
<evidence type="ECO:0008006" key="5">
    <source>
        <dbReference type="Google" id="ProtNLM"/>
    </source>
</evidence>
<accession>A0A1Q9CE22</accession>
<dbReference type="AlphaFoldDB" id="A0A1Q9CE22"/>